<sequence length="349" mass="37017">MLQTSLRQRSSAIVTSLAPFHGRPIASISLQISAPCKQRCPIRHFSAFKVRQKPIFSSRASLSASPALTVEVATRKPDPHPRSLLRLAVLLGVGFLAVSLLSPAAAWAKGAAASTPSYSFPAAARGLTDFLLHLDKHLSAIIAEHGKATYAILFAIVFAETGFVLTPFLPGDSLLFAAGAFAALGTLNVWALLGIFITAAILGDALNYAIGNYAGAKAIESGLVRQDFIRKTEDFYRKHGGKTVILARFVPIVRTFAPFVAGVGSMPYAEFGAYNVGGALLWTFMFVGAGFFLGNLPAVKHNFTLVVLGIVVVSVMPILFEIVVARRGAGKTGTNADGLPKGPARWRPG</sequence>
<evidence type="ECO:0000256" key="4">
    <source>
        <dbReference type="ARBA" id="ARBA00022989"/>
    </source>
</evidence>
<feature type="transmembrane region" description="Helical" evidence="6">
    <location>
        <begin position="148"/>
        <end position="169"/>
    </location>
</feature>
<dbReference type="Proteomes" id="UP001314263">
    <property type="component" value="Unassembled WGS sequence"/>
</dbReference>
<dbReference type="InterPro" id="IPR032816">
    <property type="entry name" value="VTT_dom"/>
</dbReference>
<keyword evidence="4 6" id="KW-1133">Transmembrane helix</keyword>
<dbReference type="PANTHER" id="PTHR30353">
    <property type="entry name" value="INNER MEMBRANE PROTEIN DEDA-RELATED"/>
    <property type="match status" value="1"/>
</dbReference>
<dbReference type="GO" id="GO:0005886">
    <property type="term" value="C:plasma membrane"/>
    <property type="evidence" value="ECO:0007669"/>
    <property type="project" value="UniProtKB-SubCell"/>
</dbReference>
<gene>
    <name evidence="8" type="ORF">CVIRNUC_010088</name>
</gene>
<evidence type="ECO:0000259" key="7">
    <source>
        <dbReference type="Pfam" id="PF09335"/>
    </source>
</evidence>
<dbReference type="EMBL" id="CAUYUE010000015">
    <property type="protein sequence ID" value="CAK0786874.1"/>
    <property type="molecule type" value="Genomic_DNA"/>
</dbReference>
<evidence type="ECO:0000256" key="2">
    <source>
        <dbReference type="ARBA" id="ARBA00022475"/>
    </source>
</evidence>
<feature type="transmembrane region" description="Helical" evidence="6">
    <location>
        <begin position="245"/>
        <end position="266"/>
    </location>
</feature>
<evidence type="ECO:0000256" key="5">
    <source>
        <dbReference type="ARBA" id="ARBA00023136"/>
    </source>
</evidence>
<reference evidence="8 9" key="1">
    <citation type="submission" date="2023-10" db="EMBL/GenBank/DDBJ databases">
        <authorList>
            <person name="Maclean D."/>
            <person name="Macfadyen A."/>
        </authorList>
    </citation>
    <scope>NUCLEOTIDE SEQUENCE [LARGE SCALE GENOMIC DNA]</scope>
</reference>
<keyword evidence="9" id="KW-1185">Reference proteome</keyword>
<dbReference type="AlphaFoldDB" id="A0AAV1ILP6"/>
<dbReference type="Pfam" id="PF09335">
    <property type="entry name" value="VTT_dom"/>
    <property type="match status" value="1"/>
</dbReference>
<evidence type="ECO:0000256" key="1">
    <source>
        <dbReference type="ARBA" id="ARBA00004651"/>
    </source>
</evidence>
<proteinExistence type="predicted"/>
<keyword evidence="2" id="KW-1003">Cell membrane</keyword>
<organism evidence="8 9">
    <name type="scientific">Coccomyxa viridis</name>
    <dbReference type="NCBI Taxonomy" id="1274662"/>
    <lineage>
        <taxon>Eukaryota</taxon>
        <taxon>Viridiplantae</taxon>
        <taxon>Chlorophyta</taxon>
        <taxon>core chlorophytes</taxon>
        <taxon>Trebouxiophyceae</taxon>
        <taxon>Trebouxiophyceae incertae sedis</taxon>
        <taxon>Coccomyxaceae</taxon>
        <taxon>Coccomyxa</taxon>
    </lineage>
</organism>
<keyword evidence="3 6" id="KW-0812">Transmembrane</keyword>
<evidence type="ECO:0000313" key="9">
    <source>
        <dbReference type="Proteomes" id="UP001314263"/>
    </source>
</evidence>
<evidence type="ECO:0000256" key="6">
    <source>
        <dbReference type="SAM" id="Phobius"/>
    </source>
</evidence>
<name>A0AAV1ILP6_9CHLO</name>
<feature type="transmembrane region" description="Helical" evidence="6">
    <location>
        <begin position="272"/>
        <end position="293"/>
    </location>
</feature>
<comment type="subcellular location">
    <subcellularLocation>
        <location evidence="1">Cell membrane</location>
        <topology evidence="1">Multi-pass membrane protein</topology>
    </subcellularLocation>
</comment>
<keyword evidence="5 6" id="KW-0472">Membrane</keyword>
<comment type="caution">
    <text evidence="8">The sequence shown here is derived from an EMBL/GenBank/DDBJ whole genome shotgun (WGS) entry which is preliminary data.</text>
</comment>
<feature type="transmembrane region" description="Helical" evidence="6">
    <location>
        <begin position="84"/>
        <end position="106"/>
    </location>
</feature>
<feature type="domain" description="VTT" evidence="7">
    <location>
        <begin position="169"/>
        <end position="290"/>
    </location>
</feature>
<dbReference type="PANTHER" id="PTHR30353:SF0">
    <property type="entry name" value="TRANSMEMBRANE PROTEIN"/>
    <property type="match status" value="1"/>
</dbReference>
<evidence type="ECO:0000256" key="3">
    <source>
        <dbReference type="ARBA" id="ARBA00022692"/>
    </source>
</evidence>
<dbReference type="InterPro" id="IPR032818">
    <property type="entry name" value="DedA-like"/>
</dbReference>
<accession>A0AAV1ILP6</accession>
<dbReference type="NCBIfam" id="NF008102">
    <property type="entry name" value="PRK10847.1"/>
    <property type="match status" value="1"/>
</dbReference>
<dbReference type="InterPro" id="IPR058127">
    <property type="entry name" value="DedA"/>
</dbReference>
<feature type="transmembrane region" description="Helical" evidence="6">
    <location>
        <begin position="175"/>
        <end position="202"/>
    </location>
</feature>
<feature type="transmembrane region" description="Helical" evidence="6">
    <location>
        <begin position="305"/>
        <end position="325"/>
    </location>
</feature>
<protein>
    <recommendedName>
        <fullName evidence="7">VTT domain-containing protein</fullName>
    </recommendedName>
</protein>
<evidence type="ECO:0000313" key="8">
    <source>
        <dbReference type="EMBL" id="CAK0786874.1"/>
    </source>
</evidence>